<keyword evidence="3" id="KW-1185">Reference proteome</keyword>
<sequence length="213" mass="24171">MGLDIYGEPVVIPYIADRIRNEAAALRFISEHTTIPVPKLLGLWEENGLVHLKTEMVHGAVELANVEESRLPAAIQSVTEQLEADILPQLRQLRRNFIGSADPKLPVTVPHNLWRFKDNPIWPQVTAEKDDFVFVHTDLGRQNILVDPDTFRIVSIIDWETAGFFPKDWELAKWKVNSRAPEELLLMSEAKAHQLLLFGADFADEGVESDQET</sequence>
<dbReference type="CDD" id="cd05120">
    <property type="entry name" value="APH_ChoK_like"/>
    <property type="match status" value="1"/>
</dbReference>
<gene>
    <name evidence="2" type="ORF">SEPCBS57363_001083</name>
</gene>
<protein>
    <recommendedName>
        <fullName evidence="1">Aminoglycoside phosphotransferase domain-containing protein</fullName>
    </recommendedName>
</protein>
<dbReference type="SUPFAM" id="SSF56112">
    <property type="entry name" value="Protein kinase-like (PK-like)"/>
    <property type="match status" value="1"/>
</dbReference>
<dbReference type="InterPro" id="IPR011009">
    <property type="entry name" value="Kinase-like_dom_sf"/>
</dbReference>
<dbReference type="InterPro" id="IPR002575">
    <property type="entry name" value="Aminoglycoside_PTrfase"/>
</dbReference>
<evidence type="ECO:0000313" key="3">
    <source>
        <dbReference type="Proteomes" id="UP001642501"/>
    </source>
</evidence>
<dbReference type="Proteomes" id="UP001642501">
    <property type="component" value="Unassembled WGS sequence"/>
</dbReference>
<dbReference type="Gene3D" id="3.90.1200.10">
    <property type="match status" value="1"/>
</dbReference>
<evidence type="ECO:0000259" key="1">
    <source>
        <dbReference type="Pfam" id="PF01636"/>
    </source>
</evidence>
<accession>A0ABP0DC39</accession>
<comment type="caution">
    <text evidence="2">The sequence shown here is derived from an EMBL/GenBank/DDBJ whole genome shotgun (WGS) entry which is preliminary data.</text>
</comment>
<organism evidence="2 3">
    <name type="scientific">Sporothrix epigloea</name>
    <dbReference type="NCBI Taxonomy" id="1892477"/>
    <lineage>
        <taxon>Eukaryota</taxon>
        <taxon>Fungi</taxon>
        <taxon>Dikarya</taxon>
        <taxon>Ascomycota</taxon>
        <taxon>Pezizomycotina</taxon>
        <taxon>Sordariomycetes</taxon>
        <taxon>Sordariomycetidae</taxon>
        <taxon>Ophiostomatales</taxon>
        <taxon>Ophiostomataceae</taxon>
        <taxon>Sporothrix</taxon>
    </lineage>
</organism>
<evidence type="ECO:0000313" key="2">
    <source>
        <dbReference type="EMBL" id="CAK7264451.1"/>
    </source>
</evidence>
<dbReference type="InterPro" id="IPR051678">
    <property type="entry name" value="AGP_Transferase"/>
</dbReference>
<proteinExistence type="predicted"/>
<reference evidence="2 3" key="1">
    <citation type="submission" date="2024-01" db="EMBL/GenBank/DDBJ databases">
        <authorList>
            <person name="Allen C."/>
            <person name="Tagirdzhanova G."/>
        </authorList>
    </citation>
    <scope>NUCLEOTIDE SEQUENCE [LARGE SCALE GENOMIC DNA]</scope>
    <source>
        <strain evidence="2 3">CBS 573.63</strain>
    </source>
</reference>
<dbReference type="Pfam" id="PF01636">
    <property type="entry name" value="APH"/>
    <property type="match status" value="1"/>
</dbReference>
<dbReference type="EMBL" id="CAWUOM010000010">
    <property type="protein sequence ID" value="CAK7264451.1"/>
    <property type="molecule type" value="Genomic_DNA"/>
</dbReference>
<dbReference type="PANTHER" id="PTHR21310:SF15">
    <property type="entry name" value="AMINOGLYCOSIDE PHOSPHOTRANSFERASE DOMAIN-CONTAINING PROTEIN"/>
    <property type="match status" value="1"/>
</dbReference>
<feature type="domain" description="Aminoglycoside phosphotransferase" evidence="1">
    <location>
        <begin position="16"/>
        <end position="164"/>
    </location>
</feature>
<dbReference type="PANTHER" id="PTHR21310">
    <property type="entry name" value="AMINOGLYCOSIDE PHOSPHOTRANSFERASE-RELATED-RELATED"/>
    <property type="match status" value="1"/>
</dbReference>
<name>A0ABP0DC39_9PEZI</name>